<dbReference type="Proteomes" id="UP000034228">
    <property type="component" value="Unassembled WGS sequence"/>
</dbReference>
<dbReference type="Gene3D" id="1.10.8.10">
    <property type="entry name" value="DNA helicase RuvA subunit, C-terminal domain"/>
    <property type="match status" value="1"/>
</dbReference>
<dbReference type="PATRIC" id="fig|336831.14.peg.2502"/>
<dbReference type="CDD" id="cd02440">
    <property type="entry name" value="AdoMet_MTases"/>
    <property type="match status" value="1"/>
</dbReference>
<comment type="caution">
    <text evidence="8">The sequence shown here is derived from an EMBL/GenBank/DDBJ whole genome shotgun (WGS) entry which is preliminary data.</text>
</comment>
<organism evidence="8 9">
    <name type="scientific">Arsukibacterium ikkense</name>
    <dbReference type="NCBI Taxonomy" id="336831"/>
    <lineage>
        <taxon>Bacteria</taxon>
        <taxon>Pseudomonadati</taxon>
        <taxon>Pseudomonadota</taxon>
        <taxon>Gammaproteobacteria</taxon>
        <taxon>Chromatiales</taxon>
        <taxon>Chromatiaceae</taxon>
        <taxon>Arsukibacterium</taxon>
    </lineage>
</organism>
<comment type="function">
    <text evidence="5">Methylates the class 1 translation termination release factors RF1/PrfA and RF2/PrfB on the glutamine residue of the universally conserved GGQ motif.</text>
</comment>
<keyword evidence="1 5" id="KW-0489">Methyltransferase</keyword>
<dbReference type="InterPro" id="IPR004556">
    <property type="entry name" value="HemK-like"/>
</dbReference>
<dbReference type="SUPFAM" id="SSF53335">
    <property type="entry name" value="S-adenosyl-L-methionine-dependent methyltransferases"/>
    <property type="match status" value="1"/>
</dbReference>
<feature type="domain" description="Release factor glutamine methyltransferase N-terminal" evidence="7">
    <location>
        <begin position="5"/>
        <end position="74"/>
    </location>
</feature>
<dbReference type="GO" id="GO:0102559">
    <property type="term" value="F:peptide chain release factor N(5)-glutamine methyltransferase activity"/>
    <property type="evidence" value="ECO:0007669"/>
    <property type="project" value="UniProtKB-EC"/>
</dbReference>
<gene>
    <name evidence="5" type="primary">prmC</name>
    <name evidence="8" type="ORF">WG68_01475</name>
</gene>
<evidence type="ECO:0000313" key="8">
    <source>
        <dbReference type="EMBL" id="KKO47332.1"/>
    </source>
</evidence>
<feature type="binding site" evidence="5">
    <location>
        <position position="141"/>
    </location>
    <ligand>
        <name>S-adenosyl-L-methionine</name>
        <dbReference type="ChEBI" id="CHEBI:59789"/>
    </ligand>
</feature>
<evidence type="ECO:0000256" key="1">
    <source>
        <dbReference type="ARBA" id="ARBA00022603"/>
    </source>
</evidence>
<dbReference type="STRING" id="336831.WG68_01475"/>
<dbReference type="OrthoDB" id="9800643at2"/>
<keyword evidence="3 5" id="KW-0949">S-adenosyl-L-methionine</keyword>
<evidence type="ECO:0000259" key="7">
    <source>
        <dbReference type="Pfam" id="PF17827"/>
    </source>
</evidence>
<proteinExistence type="inferred from homology"/>
<sequence length="279" mass="30237">MTLAQWLQQAASQLQTLSPMAADDARLLLCHQLNVSSSYLYSHADECLSEANTAALAALLKRAVQGEPLAYIIGRWPFWNIELEVAPCTLIPRPDTELLVEQALALALPANARVLDLGTGTGAIALALACNRPLWQVTAAEKVTAAVELARRNAQQLAAANCTVLQSNWFSAVSGQQFDLIVSNPPYIEPDDPHLPALKHEPLSALVAPEHGLADIAIICQQAPAFLTAQGWLWLEHGYNQAEAVRQLLTTAGFSQVQSRKDYGGNWRISGGCLYQAEH</sequence>
<keyword evidence="9" id="KW-1185">Reference proteome</keyword>
<keyword evidence="2 5" id="KW-0808">Transferase</keyword>
<dbReference type="Pfam" id="PF05175">
    <property type="entry name" value="MTS"/>
    <property type="match status" value="1"/>
</dbReference>
<dbReference type="FunFam" id="3.40.50.150:FF:000053">
    <property type="entry name" value="Release factor glutamine methyltransferase"/>
    <property type="match status" value="1"/>
</dbReference>
<dbReference type="HAMAP" id="MF_02126">
    <property type="entry name" value="RF_methyltr_PrmC"/>
    <property type="match status" value="1"/>
</dbReference>
<feature type="binding site" evidence="5">
    <location>
        <position position="184"/>
    </location>
    <ligand>
        <name>S-adenosyl-L-methionine</name>
        <dbReference type="ChEBI" id="CHEBI:59789"/>
    </ligand>
</feature>
<evidence type="ECO:0000256" key="5">
    <source>
        <dbReference type="HAMAP-Rule" id="MF_02126"/>
    </source>
</evidence>
<dbReference type="Gene3D" id="3.40.50.150">
    <property type="entry name" value="Vaccinia Virus protein VP39"/>
    <property type="match status" value="1"/>
</dbReference>
<reference evidence="8 9" key="1">
    <citation type="submission" date="2015-03" db="EMBL/GenBank/DDBJ databases">
        <title>Draft genome sequences of two protease-producing strains of Arsukibacterium isolated from two cold and alkaline environments.</title>
        <authorList>
            <person name="Lylloff J.E."/>
            <person name="Skov L.B."/>
            <person name="Jepsen M."/>
            <person name="Hallin P.F."/>
            <person name="Sorensen S.J."/>
            <person name="Stougaard P."/>
            <person name="Glaring M.A."/>
        </authorList>
    </citation>
    <scope>NUCLEOTIDE SEQUENCE [LARGE SCALE GENOMIC DNA]</scope>
    <source>
        <strain evidence="8 9">GCM72</strain>
    </source>
</reference>
<feature type="binding site" evidence="5">
    <location>
        <begin position="184"/>
        <end position="187"/>
    </location>
    <ligand>
        <name>substrate</name>
    </ligand>
</feature>
<evidence type="ECO:0000313" key="9">
    <source>
        <dbReference type="Proteomes" id="UP000034228"/>
    </source>
</evidence>
<dbReference type="PANTHER" id="PTHR18895">
    <property type="entry name" value="HEMK METHYLTRANSFERASE"/>
    <property type="match status" value="1"/>
</dbReference>
<protein>
    <recommendedName>
        <fullName evidence="5">Release factor glutamine methyltransferase</fullName>
        <shortName evidence="5">RF MTase</shortName>
        <ecNumber evidence="5">2.1.1.297</ecNumber>
    </recommendedName>
    <alternativeName>
        <fullName evidence="5">N5-glutamine methyltransferase PrmC</fullName>
    </alternativeName>
    <alternativeName>
        <fullName evidence="5">Protein-(glutamine-N5) MTase PrmC</fullName>
    </alternativeName>
    <alternativeName>
        <fullName evidence="5">Protein-glutamine N-methyltransferase PrmC</fullName>
    </alternativeName>
</protein>
<accession>A0A0M2V909</accession>
<dbReference type="InterPro" id="IPR019874">
    <property type="entry name" value="RF_methyltr_PrmC"/>
</dbReference>
<dbReference type="InterPro" id="IPR002052">
    <property type="entry name" value="DNA_methylase_N6_adenine_CS"/>
</dbReference>
<feature type="domain" description="Methyltransferase small" evidence="6">
    <location>
        <begin position="97"/>
        <end position="190"/>
    </location>
</feature>
<dbReference type="EMBL" id="LAHO01000001">
    <property type="protein sequence ID" value="KKO47332.1"/>
    <property type="molecule type" value="Genomic_DNA"/>
</dbReference>
<dbReference type="EC" id="2.1.1.297" evidence="5"/>
<name>A0A0M2V909_9GAMM</name>
<dbReference type="InterPro" id="IPR029063">
    <property type="entry name" value="SAM-dependent_MTases_sf"/>
</dbReference>
<evidence type="ECO:0000256" key="4">
    <source>
        <dbReference type="ARBA" id="ARBA00048391"/>
    </source>
</evidence>
<dbReference type="InterPro" id="IPR007848">
    <property type="entry name" value="Small_mtfrase_dom"/>
</dbReference>
<dbReference type="PANTHER" id="PTHR18895:SF74">
    <property type="entry name" value="MTRF1L RELEASE FACTOR GLUTAMINE METHYLTRANSFERASE"/>
    <property type="match status" value="1"/>
</dbReference>
<comment type="catalytic activity">
    <reaction evidence="4 5">
        <text>L-glutaminyl-[peptide chain release factor] + S-adenosyl-L-methionine = N(5)-methyl-L-glutaminyl-[peptide chain release factor] + S-adenosyl-L-homocysteine + H(+)</text>
        <dbReference type="Rhea" id="RHEA:42896"/>
        <dbReference type="Rhea" id="RHEA-COMP:10271"/>
        <dbReference type="Rhea" id="RHEA-COMP:10272"/>
        <dbReference type="ChEBI" id="CHEBI:15378"/>
        <dbReference type="ChEBI" id="CHEBI:30011"/>
        <dbReference type="ChEBI" id="CHEBI:57856"/>
        <dbReference type="ChEBI" id="CHEBI:59789"/>
        <dbReference type="ChEBI" id="CHEBI:61891"/>
        <dbReference type="EC" id="2.1.1.297"/>
    </reaction>
</comment>
<feature type="binding site" evidence="5">
    <location>
        <begin position="118"/>
        <end position="122"/>
    </location>
    <ligand>
        <name>S-adenosyl-L-methionine</name>
        <dbReference type="ChEBI" id="CHEBI:59789"/>
    </ligand>
</feature>
<dbReference type="NCBIfam" id="TIGR00536">
    <property type="entry name" value="hemK_fam"/>
    <property type="match status" value="1"/>
</dbReference>
<evidence type="ECO:0000256" key="3">
    <source>
        <dbReference type="ARBA" id="ARBA00022691"/>
    </source>
</evidence>
<dbReference type="RefSeq" id="WP_046555860.1">
    <property type="nucleotide sequence ID" value="NZ_LAHO01000001.1"/>
</dbReference>
<dbReference type="Pfam" id="PF17827">
    <property type="entry name" value="PrmC_N"/>
    <property type="match status" value="1"/>
</dbReference>
<dbReference type="AlphaFoldDB" id="A0A0M2V909"/>
<evidence type="ECO:0000259" key="6">
    <source>
        <dbReference type="Pfam" id="PF05175"/>
    </source>
</evidence>
<dbReference type="InterPro" id="IPR050320">
    <property type="entry name" value="N5-glutamine_MTase"/>
</dbReference>
<dbReference type="PROSITE" id="PS00092">
    <property type="entry name" value="N6_MTASE"/>
    <property type="match status" value="1"/>
</dbReference>
<dbReference type="GO" id="GO:0032259">
    <property type="term" value="P:methylation"/>
    <property type="evidence" value="ECO:0007669"/>
    <property type="project" value="UniProtKB-KW"/>
</dbReference>
<dbReference type="GO" id="GO:0003676">
    <property type="term" value="F:nucleic acid binding"/>
    <property type="evidence" value="ECO:0007669"/>
    <property type="project" value="InterPro"/>
</dbReference>
<comment type="similarity">
    <text evidence="5">Belongs to the protein N5-glutamine methyltransferase family. PrmC subfamily.</text>
</comment>
<evidence type="ECO:0000256" key="2">
    <source>
        <dbReference type="ARBA" id="ARBA00022679"/>
    </source>
</evidence>
<dbReference type="InterPro" id="IPR040758">
    <property type="entry name" value="PrmC_N"/>
</dbReference>
<feature type="binding site" evidence="5">
    <location>
        <position position="169"/>
    </location>
    <ligand>
        <name>S-adenosyl-L-methionine</name>
        <dbReference type="ChEBI" id="CHEBI:59789"/>
    </ligand>
</feature>
<dbReference type="NCBIfam" id="TIGR03534">
    <property type="entry name" value="RF_mod_PrmC"/>
    <property type="match status" value="1"/>
</dbReference>